<dbReference type="AlphaFoldDB" id="A0AAV7HWC4"/>
<reference evidence="1 2" key="1">
    <citation type="journal article" date="2021" name="J. Hered.">
        <title>A chromosome-level genome assembly of the parasitoid wasp, Cotesia glomerata (Hymenoptera: Braconidae).</title>
        <authorList>
            <person name="Pinto B.J."/>
            <person name="Weis J.J."/>
            <person name="Gamble T."/>
            <person name="Ode P.J."/>
            <person name="Paul R."/>
            <person name="Zaspel J.M."/>
        </authorList>
    </citation>
    <scope>NUCLEOTIDE SEQUENCE [LARGE SCALE GENOMIC DNA]</scope>
    <source>
        <strain evidence="1">CgM1</strain>
    </source>
</reference>
<sequence>MLTNVLEKNELTIEKKSETLQPFITFVGSSDSPEAYYVVVDNVKYKVASALTALDVTYKIFISTNCQYPKSDRQVWLFIQSGTYIPPEEISVAVKEVFIPNKSTVMLMKKDITI</sequence>
<proteinExistence type="predicted"/>
<evidence type="ECO:0000313" key="2">
    <source>
        <dbReference type="Proteomes" id="UP000826195"/>
    </source>
</evidence>
<name>A0AAV7HWC4_COTGL</name>
<dbReference type="Proteomes" id="UP000826195">
    <property type="component" value="Unassembled WGS sequence"/>
</dbReference>
<comment type="caution">
    <text evidence="1">The sequence shown here is derived from an EMBL/GenBank/DDBJ whole genome shotgun (WGS) entry which is preliminary data.</text>
</comment>
<accession>A0AAV7HWC4</accession>
<keyword evidence="2" id="KW-1185">Reference proteome</keyword>
<dbReference type="EMBL" id="JAHXZJ010002610">
    <property type="protein sequence ID" value="KAH0537984.1"/>
    <property type="molecule type" value="Genomic_DNA"/>
</dbReference>
<evidence type="ECO:0000313" key="1">
    <source>
        <dbReference type="EMBL" id="KAH0537984.1"/>
    </source>
</evidence>
<protein>
    <submittedName>
        <fullName evidence="1">Uncharacterized protein</fullName>
    </submittedName>
</protein>
<gene>
    <name evidence="1" type="ORF">KQX54_002682</name>
</gene>
<organism evidence="1 2">
    <name type="scientific">Cotesia glomerata</name>
    <name type="common">Lepidopteran parasitic wasp</name>
    <name type="synonym">Apanteles glomeratus</name>
    <dbReference type="NCBI Taxonomy" id="32391"/>
    <lineage>
        <taxon>Eukaryota</taxon>
        <taxon>Metazoa</taxon>
        <taxon>Ecdysozoa</taxon>
        <taxon>Arthropoda</taxon>
        <taxon>Hexapoda</taxon>
        <taxon>Insecta</taxon>
        <taxon>Pterygota</taxon>
        <taxon>Neoptera</taxon>
        <taxon>Endopterygota</taxon>
        <taxon>Hymenoptera</taxon>
        <taxon>Apocrita</taxon>
        <taxon>Ichneumonoidea</taxon>
        <taxon>Braconidae</taxon>
        <taxon>Microgastrinae</taxon>
        <taxon>Cotesia</taxon>
    </lineage>
</organism>